<reference evidence="2 3" key="1">
    <citation type="journal article" date="2019" name="Commun. Biol.">
        <title>The bagworm genome reveals a unique fibroin gene that provides high tensile strength.</title>
        <authorList>
            <person name="Kono N."/>
            <person name="Nakamura H."/>
            <person name="Ohtoshi R."/>
            <person name="Tomita M."/>
            <person name="Numata K."/>
            <person name="Arakawa K."/>
        </authorList>
    </citation>
    <scope>NUCLEOTIDE SEQUENCE [LARGE SCALE GENOMIC DNA]</scope>
</reference>
<proteinExistence type="predicted"/>
<accession>A0A4C1SVI2</accession>
<sequence length="140" mass="15539">MYTDYISDKDIEQDDCSPDDTPSIVKKSLSTVGFRSTSERQTLQPLPARATRSLTGPTEELRLCGNFEKINLCNRVNVNLASDRAAVCPCGCLLRPSPTAPFRTRELSTLALHVVPPDVLSYQGYSYEPSQIAMLWKKGL</sequence>
<protein>
    <submittedName>
        <fullName evidence="2">Uncharacterized protein</fullName>
    </submittedName>
</protein>
<evidence type="ECO:0000256" key="1">
    <source>
        <dbReference type="SAM" id="MobiDB-lite"/>
    </source>
</evidence>
<dbReference type="AlphaFoldDB" id="A0A4C1SVI2"/>
<comment type="caution">
    <text evidence="2">The sequence shown here is derived from an EMBL/GenBank/DDBJ whole genome shotgun (WGS) entry which is preliminary data.</text>
</comment>
<evidence type="ECO:0000313" key="2">
    <source>
        <dbReference type="EMBL" id="GBP05925.1"/>
    </source>
</evidence>
<dbReference type="OrthoDB" id="7697968at2759"/>
<dbReference type="EMBL" id="BGZK01000020">
    <property type="protein sequence ID" value="GBP05925.1"/>
    <property type="molecule type" value="Genomic_DNA"/>
</dbReference>
<feature type="region of interest" description="Disordered" evidence="1">
    <location>
        <begin position="1"/>
        <end position="22"/>
    </location>
</feature>
<keyword evidence="3" id="KW-1185">Reference proteome</keyword>
<gene>
    <name evidence="2" type="ORF">EVAR_3207_1</name>
</gene>
<dbReference type="Proteomes" id="UP000299102">
    <property type="component" value="Unassembled WGS sequence"/>
</dbReference>
<evidence type="ECO:0000313" key="3">
    <source>
        <dbReference type="Proteomes" id="UP000299102"/>
    </source>
</evidence>
<feature type="compositionally biased region" description="Basic and acidic residues" evidence="1">
    <location>
        <begin position="1"/>
        <end position="10"/>
    </location>
</feature>
<name>A0A4C1SVI2_EUMVA</name>
<organism evidence="2 3">
    <name type="scientific">Eumeta variegata</name>
    <name type="common">Bagworm moth</name>
    <name type="synonym">Eumeta japonica</name>
    <dbReference type="NCBI Taxonomy" id="151549"/>
    <lineage>
        <taxon>Eukaryota</taxon>
        <taxon>Metazoa</taxon>
        <taxon>Ecdysozoa</taxon>
        <taxon>Arthropoda</taxon>
        <taxon>Hexapoda</taxon>
        <taxon>Insecta</taxon>
        <taxon>Pterygota</taxon>
        <taxon>Neoptera</taxon>
        <taxon>Endopterygota</taxon>
        <taxon>Lepidoptera</taxon>
        <taxon>Glossata</taxon>
        <taxon>Ditrysia</taxon>
        <taxon>Tineoidea</taxon>
        <taxon>Psychidae</taxon>
        <taxon>Oiketicinae</taxon>
        <taxon>Eumeta</taxon>
    </lineage>
</organism>